<evidence type="ECO:0000313" key="4">
    <source>
        <dbReference type="Proteomes" id="UP000265768"/>
    </source>
</evidence>
<dbReference type="Proteomes" id="UP000265768">
    <property type="component" value="Unassembled WGS sequence"/>
</dbReference>
<dbReference type="InterPro" id="IPR036291">
    <property type="entry name" value="NAD(P)-bd_dom_sf"/>
</dbReference>
<sequence length="492" mass="53368">MRLIPRFRKSAKSGLPTLIIGAGEAGRTLARALRSSPSYGLTPIGFLDDDQGIRRAAGLPVLGRTHDVAEIARSTGARAALVAIPSLTPSKIAALIEQAAAAGLLVRYLPSFLAAVERDMRVTDLQRLSLPRLIGREEVHVASERARQLITGRRVLVTGAGGSIGSELCRQVKRHGPSALYLLDHDESNLHQLHLQLNGSGLLDSNEIIIADIRDRNRIDQLFAELRPELVFHAAAHKHLPLLERHPCEGVKTNVLGTQHLVEAAQKYDVERFVLISTDKAADPASVLGATKRLSELVVQAAADGPTRVASVRFGNVLGSRGSLLSVLADQVSRSEAITVTHPDVTRFFMTIEEAAALVVEAAAMAEYAETFVLDMGDPVAIVDLVHNYTEQLNVPEVTIKFTGLRPGEKLNEKLFSETEERVPTAHPKVWATRATPPPPGLDKLLGELYDAAAINDDIRARALMRRILPEYRPAQRPETSASVGAPYPDGF</sequence>
<dbReference type="Pfam" id="PF13727">
    <property type="entry name" value="CoA_binding_3"/>
    <property type="match status" value="1"/>
</dbReference>
<dbReference type="OrthoDB" id="9804264at2"/>
<reference evidence="3 4" key="1">
    <citation type="submission" date="2018-09" db="EMBL/GenBank/DDBJ databases">
        <title>YIM 75507 draft genome.</title>
        <authorList>
            <person name="Tang S."/>
            <person name="Feng Y."/>
        </authorList>
    </citation>
    <scope>NUCLEOTIDE SEQUENCE [LARGE SCALE GENOMIC DNA]</scope>
    <source>
        <strain evidence="3 4">YIM 75507</strain>
    </source>
</reference>
<comment type="caution">
    <text evidence="3">The sequence shown here is derived from an EMBL/GenBank/DDBJ whole genome shotgun (WGS) entry which is preliminary data.</text>
</comment>
<proteinExistence type="inferred from homology"/>
<organism evidence="3 4">
    <name type="scientific">Bailinhaonella thermotolerans</name>
    <dbReference type="NCBI Taxonomy" id="1070861"/>
    <lineage>
        <taxon>Bacteria</taxon>
        <taxon>Bacillati</taxon>
        <taxon>Actinomycetota</taxon>
        <taxon>Actinomycetes</taxon>
        <taxon>Streptosporangiales</taxon>
        <taxon>Streptosporangiaceae</taxon>
        <taxon>Bailinhaonella</taxon>
    </lineage>
</organism>
<name>A0A3A4AQL0_9ACTN</name>
<dbReference type="PANTHER" id="PTHR43318">
    <property type="entry name" value="UDP-N-ACETYLGLUCOSAMINE 4,6-DEHYDRATASE"/>
    <property type="match status" value="1"/>
</dbReference>
<dbReference type="InterPro" id="IPR051203">
    <property type="entry name" value="Polysaccharide_Synthase-Rel"/>
</dbReference>
<dbReference type="InterPro" id="IPR003869">
    <property type="entry name" value="Polysac_CapD-like"/>
</dbReference>
<dbReference type="AlphaFoldDB" id="A0A3A4AQL0"/>
<accession>A0A3A4AQL0</accession>
<feature type="domain" description="Polysaccharide biosynthesis protein CapD-like" evidence="2">
    <location>
        <begin position="155"/>
        <end position="432"/>
    </location>
</feature>
<dbReference type="EMBL" id="QZEY01000008">
    <property type="protein sequence ID" value="RJL30869.1"/>
    <property type="molecule type" value="Genomic_DNA"/>
</dbReference>
<dbReference type="PANTHER" id="PTHR43318:SF1">
    <property type="entry name" value="POLYSACCHARIDE BIOSYNTHESIS PROTEIN EPSC-RELATED"/>
    <property type="match status" value="1"/>
</dbReference>
<gene>
    <name evidence="3" type="ORF">D5H75_21440</name>
</gene>
<protein>
    <submittedName>
        <fullName evidence="3">Polysaccharide biosynthesis protein</fullName>
    </submittedName>
</protein>
<dbReference type="Pfam" id="PF02719">
    <property type="entry name" value="Polysacc_synt_2"/>
    <property type="match status" value="1"/>
</dbReference>
<keyword evidence="4" id="KW-1185">Reference proteome</keyword>
<evidence type="ECO:0000256" key="1">
    <source>
        <dbReference type="ARBA" id="ARBA00007430"/>
    </source>
</evidence>
<dbReference type="SUPFAM" id="SSF51735">
    <property type="entry name" value="NAD(P)-binding Rossmann-fold domains"/>
    <property type="match status" value="2"/>
</dbReference>
<dbReference type="Gene3D" id="3.40.50.720">
    <property type="entry name" value="NAD(P)-binding Rossmann-like Domain"/>
    <property type="match status" value="2"/>
</dbReference>
<dbReference type="CDD" id="cd05237">
    <property type="entry name" value="UDP_invert_4-6DH_SDR_e"/>
    <property type="match status" value="1"/>
</dbReference>
<dbReference type="RefSeq" id="WP_119928292.1">
    <property type="nucleotide sequence ID" value="NZ_QZEY01000008.1"/>
</dbReference>
<comment type="similarity">
    <text evidence="1">Belongs to the polysaccharide synthase family.</text>
</comment>
<evidence type="ECO:0000259" key="2">
    <source>
        <dbReference type="Pfam" id="PF02719"/>
    </source>
</evidence>
<evidence type="ECO:0000313" key="3">
    <source>
        <dbReference type="EMBL" id="RJL30869.1"/>
    </source>
</evidence>